<sequence length="509" mass="56037">VPTDCPDFAPPCDEKCVSNNTYACNRECLCKPGWTGITCNETIPTTSTISGTQSINVELISSVESSLSTNPASYSILATKSPLISETGSAGVLAGFVILAIVIVILIGGSIVCIVFIYRRRTRKPTSLHVDEAAGGLEMTEPRHIQEKGLVYQDVDQENSYSEVNFSHSNPTYELNDNGGEKNNLKCEIYAQPSRNVKSNPGNEDIDETDNPYTEMKQRYQMPRSIKDRNVGSTDSLPETNDSTLPSAWEARDTGTDEPRYDIPSSRQNTISTSDVSLVGNSVSGQPEGYMAMGGSQDNTPRSVKTRFAGDGEDWYKSPRPLPSYAVISDRKPSSGEYSKINDKDNMYNTVDRTGRSYKNEGGPQTEYAHLGTDEEDKTEAYDKLDRLKKMSHLPGNQIVSDSSYDKIGQNENTDDDSEDIPTSPVYDHIGIDAKAGSDQIDKCPMSPQYDVPRATHDVDDSKDKDQTNGATSDDVPVSHNNHNNPNVNSESDENNQYDVPRHYSNKII</sequence>
<feature type="transmembrane region" description="Helical" evidence="2">
    <location>
        <begin position="92"/>
        <end position="118"/>
    </location>
</feature>
<gene>
    <name evidence="4" type="primary">LOC102807188</name>
</gene>
<evidence type="ECO:0000256" key="2">
    <source>
        <dbReference type="SAM" id="Phobius"/>
    </source>
</evidence>
<feature type="compositionally biased region" description="Low complexity" evidence="1">
    <location>
        <begin position="478"/>
        <end position="490"/>
    </location>
</feature>
<dbReference type="RefSeq" id="XP_006819016.1">
    <property type="nucleotide sequence ID" value="XM_006818953.1"/>
</dbReference>
<dbReference type="Proteomes" id="UP000694865">
    <property type="component" value="Unplaced"/>
</dbReference>
<reference evidence="4" key="1">
    <citation type="submission" date="2025-08" db="UniProtKB">
        <authorList>
            <consortium name="RefSeq"/>
        </authorList>
    </citation>
    <scope>IDENTIFICATION</scope>
    <source>
        <tissue evidence="4">Testes</tissue>
    </source>
</reference>
<organism evidence="3 4">
    <name type="scientific">Saccoglossus kowalevskii</name>
    <name type="common">Acorn worm</name>
    <dbReference type="NCBI Taxonomy" id="10224"/>
    <lineage>
        <taxon>Eukaryota</taxon>
        <taxon>Metazoa</taxon>
        <taxon>Hemichordata</taxon>
        <taxon>Enteropneusta</taxon>
        <taxon>Harrimaniidae</taxon>
        <taxon>Saccoglossus</taxon>
    </lineage>
</organism>
<keyword evidence="2" id="KW-0472">Membrane</keyword>
<evidence type="ECO:0000313" key="4">
    <source>
        <dbReference type="RefSeq" id="XP_006819016.1"/>
    </source>
</evidence>
<accession>A0ABM0MG75</accession>
<evidence type="ECO:0000256" key="1">
    <source>
        <dbReference type="SAM" id="MobiDB-lite"/>
    </source>
</evidence>
<keyword evidence="2" id="KW-1133">Transmembrane helix</keyword>
<feature type="compositionally biased region" description="Polar residues" evidence="1">
    <location>
        <begin position="231"/>
        <end position="246"/>
    </location>
</feature>
<proteinExistence type="predicted"/>
<keyword evidence="2" id="KW-0812">Transmembrane</keyword>
<feature type="region of interest" description="Disordered" evidence="1">
    <location>
        <begin position="223"/>
        <end position="268"/>
    </location>
</feature>
<keyword evidence="3" id="KW-1185">Reference proteome</keyword>
<feature type="non-terminal residue" evidence="4">
    <location>
        <position position="1"/>
    </location>
</feature>
<evidence type="ECO:0000313" key="3">
    <source>
        <dbReference type="Proteomes" id="UP000694865"/>
    </source>
</evidence>
<dbReference type="GeneID" id="102807188"/>
<feature type="compositionally biased region" description="Basic and acidic residues" evidence="1">
    <location>
        <begin position="454"/>
        <end position="467"/>
    </location>
</feature>
<name>A0ABM0MG75_SACKO</name>
<feature type="compositionally biased region" description="Basic and acidic residues" evidence="1">
    <location>
        <begin position="250"/>
        <end position="261"/>
    </location>
</feature>
<feature type="region of interest" description="Disordered" evidence="1">
    <location>
        <begin position="393"/>
        <end position="509"/>
    </location>
</feature>
<protein>
    <submittedName>
        <fullName evidence="4">Uncharacterized protein LOC102807188</fullName>
    </submittedName>
</protein>